<keyword evidence="3" id="KW-1185">Reference proteome</keyword>
<evidence type="ECO:0000259" key="1">
    <source>
        <dbReference type="Pfam" id="PF25355"/>
    </source>
</evidence>
<sequence length="112" mass="12604">MGLLLYGNPSIEISFDDRALQHLQIVITAKLRRRESFVFSWNDSADVGSGRSSIWLDPSSTLYYRYFGSRIPSINREWIEVLMESANSGAGLFFLPEPGSLPHSSSMTKSRS</sequence>
<reference evidence="2 3" key="1">
    <citation type="submission" date="2017-04" db="EMBL/GenBank/DDBJ databases">
        <title>Comparative genome analysis of Subtercola boreus.</title>
        <authorList>
            <person name="Cho Y.-J."/>
            <person name="Cho A."/>
            <person name="Kim O.-S."/>
            <person name="Lee J.-I."/>
        </authorList>
    </citation>
    <scope>NUCLEOTIDE SEQUENCE [LARGE SCALE GENOMIC DNA]</scope>
    <source>
        <strain evidence="2 3">K300</strain>
    </source>
</reference>
<accession>A0A3E0VIU2</accession>
<dbReference type="AlphaFoldDB" id="A0A3E0VIU2"/>
<name>A0A3E0VIU2_9MICO</name>
<evidence type="ECO:0000313" key="2">
    <source>
        <dbReference type="EMBL" id="RFA09866.1"/>
    </source>
</evidence>
<dbReference type="RefSeq" id="WP_116415266.1">
    <property type="nucleotide sequence ID" value="NZ_NBWZ01000001.1"/>
</dbReference>
<gene>
    <name evidence="2" type="ORF">B7R54_12130</name>
</gene>
<dbReference type="OrthoDB" id="5123855at2"/>
<dbReference type="EMBL" id="NBWZ01000001">
    <property type="protein sequence ID" value="RFA09866.1"/>
    <property type="molecule type" value="Genomic_DNA"/>
</dbReference>
<protein>
    <recommendedName>
        <fullName evidence="1">DUF7882 domain-containing protein</fullName>
    </recommendedName>
</protein>
<proteinExistence type="predicted"/>
<dbReference type="Pfam" id="PF25355">
    <property type="entry name" value="DUF7882"/>
    <property type="match status" value="1"/>
</dbReference>
<feature type="domain" description="DUF7882" evidence="1">
    <location>
        <begin position="1"/>
        <end position="97"/>
    </location>
</feature>
<dbReference type="Proteomes" id="UP000256486">
    <property type="component" value="Unassembled WGS sequence"/>
</dbReference>
<comment type="caution">
    <text evidence="2">The sequence shown here is derived from an EMBL/GenBank/DDBJ whole genome shotgun (WGS) entry which is preliminary data.</text>
</comment>
<organism evidence="2 3">
    <name type="scientific">Subtercola boreus</name>
    <dbReference type="NCBI Taxonomy" id="120213"/>
    <lineage>
        <taxon>Bacteria</taxon>
        <taxon>Bacillati</taxon>
        <taxon>Actinomycetota</taxon>
        <taxon>Actinomycetes</taxon>
        <taxon>Micrococcales</taxon>
        <taxon>Microbacteriaceae</taxon>
        <taxon>Subtercola</taxon>
    </lineage>
</organism>
<evidence type="ECO:0000313" key="3">
    <source>
        <dbReference type="Proteomes" id="UP000256486"/>
    </source>
</evidence>
<dbReference type="InterPro" id="IPR057204">
    <property type="entry name" value="DUF7882"/>
</dbReference>